<keyword evidence="3" id="KW-1185">Reference proteome</keyword>
<dbReference type="Pfam" id="PF13556">
    <property type="entry name" value="HTH_30"/>
    <property type="match status" value="1"/>
</dbReference>
<name>A0A0R1UCZ1_9LACO</name>
<dbReference type="InterPro" id="IPR025736">
    <property type="entry name" value="PucR_C-HTH_dom"/>
</dbReference>
<evidence type="ECO:0000259" key="1">
    <source>
        <dbReference type="Pfam" id="PF13556"/>
    </source>
</evidence>
<evidence type="ECO:0000313" key="3">
    <source>
        <dbReference type="Proteomes" id="UP000051036"/>
    </source>
</evidence>
<dbReference type="EMBL" id="AZFM01000064">
    <property type="protein sequence ID" value="KRL87547.1"/>
    <property type="molecule type" value="Genomic_DNA"/>
</dbReference>
<dbReference type="AlphaFoldDB" id="A0A0R1UCZ1"/>
<organism evidence="2 3">
    <name type="scientific">Lactobacillus kalixensis DSM 16043</name>
    <dbReference type="NCBI Taxonomy" id="1423763"/>
    <lineage>
        <taxon>Bacteria</taxon>
        <taxon>Bacillati</taxon>
        <taxon>Bacillota</taxon>
        <taxon>Bacilli</taxon>
        <taxon>Lactobacillales</taxon>
        <taxon>Lactobacillaceae</taxon>
        <taxon>Lactobacillus</taxon>
    </lineage>
</organism>
<protein>
    <submittedName>
        <fullName evidence="2">Helix-turn-helix, Fis-type</fullName>
    </submittedName>
</protein>
<comment type="caution">
    <text evidence="2">The sequence shown here is derived from an EMBL/GenBank/DDBJ whole genome shotgun (WGS) entry which is preliminary data.</text>
</comment>
<gene>
    <name evidence="2" type="ORF">FC46_GL001729</name>
</gene>
<dbReference type="InterPro" id="IPR009057">
    <property type="entry name" value="Homeodomain-like_sf"/>
</dbReference>
<dbReference type="InterPro" id="IPR042070">
    <property type="entry name" value="PucR_C-HTH_sf"/>
</dbReference>
<feature type="domain" description="PucR C-terminal helix-turn-helix" evidence="1">
    <location>
        <begin position="228"/>
        <end position="278"/>
    </location>
</feature>
<proteinExistence type="predicted"/>
<dbReference type="STRING" id="1423763.FC46_GL001729"/>
<dbReference type="SUPFAM" id="SSF46689">
    <property type="entry name" value="Homeodomain-like"/>
    <property type="match status" value="1"/>
</dbReference>
<dbReference type="OrthoDB" id="9792148at2"/>
<accession>A0A0R1UCZ1</accession>
<dbReference type="PATRIC" id="fig|1423763.3.peg.1758"/>
<dbReference type="Gene3D" id="1.10.10.2840">
    <property type="entry name" value="PucR C-terminal helix-turn-helix domain"/>
    <property type="match status" value="1"/>
</dbReference>
<evidence type="ECO:0000313" key="2">
    <source>
        <dbReference type="EMBL" id="KRL87547.1"/>
    </source>
</evidence>
<dbReference type="Proteomes" id="UP000051036">
    <property type="component" value="Unassembled WGS sequence"/>
</dbReference>
<dbReference type="RefSeq" id="WP_057800182.1">
    <property type="nucleotide sequence ID" value="NZ_AZFM01000064.1"/>
</dbReference>
<reference evidence="2 3" key="1">
    <citation type="journal article" date="2015" name="Genome Announc.">
        <title>Expanding the biotechnology potential of lactobacilli through comparative genomics of 213 strains and associated genera.</title>
        <authorList>
            <person name="Sun Z."/>
            <person name="Harris H.M."/>
            <person name="McCann A."/>
            <person name="Guo C."/>
            <person name="Argimon S."/>
            <person name="Zhang W."/>
            <person name="Yang X."/>
            <person name="Jeffery I.B."/>
            <person name="Cooney J.C."/>
            <person name="Kagawa T.F."/>
            <person name="Liu W."/>
            <person name="Song Y."/>
            <person name="Salvetti E."/>
            <person name="Wrobel A."/>
            <person name="Rasinkangas P."/>
            <person name="Parkhill J."/>
            <person name="Rea M.C."/>
            <person name="O'Sullivan O."/>
            <person name="Ritari J."/>
            <person name="Douillard F.P."/>
            <person name="Paul Ross R."/>
            <person name="Yang R."/>
            <person name="Briner A.E."/>
            <person name="Felis G.E."/>
            <person name="de Vos W.M."/>
            <person name="Barrangou R."/>
            <person name="Klaenhammer T.R."/>
            <person name="Caufield P.W."/>
            <person name="Cui Y."/>
            <person name="Zhang H."/>
            <person name="O'Toole P.W."/>
        </authorList>
    </citation>
    <scope>NUCLEOTIDE SEQUENCE [LARGE SCALE GENOMIC DNA]</scope>
    <source>
        <strain evidence="2 3">DSM 16043</strain>
    </source>
</reference>
<sequence length="279" mass="32608">MDLEHVKELFPTARINEKLSEGIPNVKFNVAGKIVRIPIASLNDREQCLLNLLTRQNDSEIKYDSPWEKYLFDNGVKPNSADKLRFLYITVNKLDKEQKSEWQHLILTFFKNETVAFWLDDKHLVIIDEECTLTVDEFKGMLDAVDNDFDAKTKLLVGLVWRREDDLRSLVKEEMQIDKFSQNKQMVVTVPDLALRFYLHSSKKESVILQNCRQMFEQIDYAGSLIHALYLVGGNVSQASKAMFVHRNTLEYRIDKLKKEFALNLRNMNDLTFCYLAFV</sequence>